<dbReference type="FunFam" id="2.170.16.10:FF:000001">
    <property type="entry name" value="Indian hedgehog"/>
    <property type="match status" value="1"/>
</dbReference>
<accession>A0A6P8IFY6</accession>
<keyword evidence="1" id="KW-0217">Developmental protein</keyword>
<dbReference type="CDD" id="cd00081">
    <property type="entry name" value="Hint"/>
    <property type="match status" value="1"/>
</dbReference>
<gene>
    <name evidence="6" type="primary">LOC116300831</name>
</gene>
<dbReference type="Proteomes" id="UP000515163">
    <property type="component" value="Unplaced"/>
</dbReference>
<sequence>MADIRLNICPAKFQSISFLVVMVIAWSFYPCEVISRPEPGNTWYNIGPRNNESVNTVVVIANITPPTNAPTQPQQPTTPAVNPIQPSNPVKPVQPAQVTKPVTQPQGVSGETTTPVQPGGPKTPSSNGNVTSTSTSTTSAPPTATSSKNTTTAQRKENLSMSDIRSVGCFRDSYVEPRPLPKLIADFRDDSKNPMVRENFNDTIFACAKKAAEMKFGFFGIQSNGECWSGEDSERTYARDGPSTDCHHGVGKSGANYVYRFVGKHPKPCKDCGSTRTMCFPANARLQLQNGFPTPMEDISVGDRIQTIDILTNQIIFTEVITFLHKDEKSDGFYHVLELEDGKQIALSGRHLIYAAKTNQSDAISVVYADDVTSGDFVRVSGQENSIRRVLGVSTLKTKGMYAPMTRHGTMLVDGVLVSCYAHWQSHDIAHNVMAPLRIWHDITSMLGNILSGTGKDISTGNGLSDGIHWYASFLMNLSQSLPASFAKYIGQ</sequence>
<dbReference type="Gene3D" id="2.170.16.10">
    <property type="entry name" value="Hedgehog/Intein (Hint) domain"/>
    <property type="match status" value="1"/>
</dbReference>
<dbReference type="InterPro" id="IPR001767">
    <property type="entry name" value="Hedgehog_Hint"/>
</dbReference>
<dbReference type="KEGG" id="aten:116300831"/>
<dbReference type="GO" id="GO:0005615">
    <property type="term" value="C:extracellular space"/>
    <property type="evidence" value="ECO:0007669"/>
    <property type="project" value="TreeGrafter"/>
</dbReference>
<feature type="region of interest" description="Disordered" evidence="3">
    <location>
        <begin position="64"/>
        <end position="160"/>
    </location>
</feature>
<evidence type="ECO:0000313" key="6">
    <source>
        <dbReference type="RefSeq" id="XP_031565649.1"/>
    </source>
</evidence>
<protein>
    <submittedName>
        <fullName evidence="6">Uncharacterized protein LOC116300831</fullName>
    </submittedName>
</protein>
<feature type="compositionally biased region" description="Low complexity" evidence="3">
    <location>
        <begin position="64"/>
        <end position="83"/>
    </location>
</feature>
<evidence type="ECO:0000259" key="4">
    <source>
        <dbReference type="SMART" id="SM00306"/>
    </source>
</evidence>
<feature type="domain" description="Hint" evidence="4">
    <location>
        <begin position="277"/>
        <end position="382"/>
    </location>
</feature>
<keyword evidence="2" id="KW-0732">Signal</keyword>
<feature type="compositionally biased region" description="Low complexity" evidence="3">
    <location>
        <begin position="123"/>
        <end position="153"/>
    </location>
</feature>
<dbReference type="InterPro" id="IPR001657">
    <property type="entry name" value="Hedgehog"/>
</dbReference>
<dbReference type="GO" id="GO:0001708">
    <property type="term" value="P:cell fate specification"/>
    <property type="evidence" value="ECO:0007669"/>
    <property type="project" value="TreeGrafter"/>
</dbReference>
<dbReference type="InterPro" id="IPR003587">
    <property type="entry name" value="Hint_dom_N"/>
</dbReference>
<dbReference type="Pfam" id="PF01079">
    <property type="entry name" value="Hint"/>
    <property type="match status" value="1"/>
</dbReference>
<dbReference type="GO" id="GO:0007224">
    <property type="term" value="P:smoothened signaling pathway"/>
    <property type="evidence" value="ECO:0007669"/>
    <property type="project" value="TreeGrafter"/>
</dbReference>
<dbReference type="GO" id="GO:0007267">
    <property type="term" value="P:cell-cell signaling"/>
    <property type="evidence" value="ECO:0007669"/>
    <property type="project" value="InterPro"/>
</dbReference>
<dbReference type="SUPFAM" id="SSF51294">
    <property type="entry name" value="Hedgehog/intein (Hint) domain"/>
    <property type="match status" value="1"/>
</dbReference>
<dbReference type="PANTHER" id="PTHR11889:SF31">
    <property type="entry name" value="PROTEIN HEDGEHOG"/>
    <property type="match status" value="1"/>
</dbReference>
<dbReference type="PROSITE" id="PS50817">
    <property type="entry name" value="INTEIN_N_TER"/>
    <property type="match status" value="1"/>
</dbReference>
<dbReference type="SMART" id="SM00306">
    <property type="entry name" value="HintN"/>
    <property type="match status" value="1"/>
</dbReference>
<evidence type="ECO:0000256" key="3">
    <source>
        <dbReference type="SAM" id="MobiDB-lite"/>
    </source>
</evidence>
<evidence type="ECO:0000313" key="5">
    <source>
        <dbReference type="Proteomes" id="UP000515163"/>
    </source>
</evidence>
<dbReference type="PRINTS" id="PR00632">
    <property type="entry name" value="SONICHHOG"/>
</dbReference>
<evidence type="ECO:0000256" key="2">
    <source>
        <dbReference type="ARBA" id="ARBA00022729"/>
    </source>
</evidence>
<dbReference type="GO" id="GO:0010468">
    <property type="term" value="P:regulation of gene expression"/>
    <property type="evidence" value="ECO:0007669"/>
    <property type="project" value="TreeGrafter"/>
</dbReference>
<dbReference type="GO" id="GO:0048731">
    <property type="term" value="P:system development"/>
    <property type="evidence" value="ECO:0007669"/>
    <property type="project" value="UniProtKB-ARBA"/>
</dbReference>
<dbReference type="AlphaFoldDB" id="A0A6P8IFY6"/>
<dbReference type="GO" id="GO:0005509">
    <property type="term" value="F:calcium ion binding"/>
    <property type="evidence" value="ECO:0007669"/>
    <property type="project" value="TreeGrafter"/>
</dbReference>
<organism evidence="5 6">
    <name type="scientific">Actinia tenebrosa</name>
    <name type="common">Australian red waratah sea anemone</name>
    <dbReference type="NCBI Taxonomy" id="6105"/>
    <lineage>
        <taxon>Eukaryota</taxon>
        <taxon>Metazoa</taxon>
        <taxon>Cnidaria</taxon>
        <taxon>Anthozoa</taxon>
        <taxon>Hexacorallia</taxon>
        <taxon>Actiniaria</taxon>
        <taxon>Actiniidae</taxon>
        <taxon>Actinia</taxon>
    </lineage>
</organism>
<keyword evidence="5" id="KW-1185">Reference proteome</keyword>
<dbReference type="InParanoid" id="A0A6P8IFY6"/>
<dbReference type="InterPro" id="IPR036844">
    <property type="entry name" value="Hint_dom_sf"/>
</dbReference>
<proteinExistence type="predicted"/>
<dbReference type="RefSeq" id="XP_031565649.1">
    <property type="nucleotide sequence ID" value="XM_031709789.1"/>
</dbReference>
<dbReference type="GeneID" id="116300831"/>
<feature type="compositionally biased region" description="Polar residues" evidence="3">
    <location>
        <begin position="96"/>
        <end position="116"/>
    </location>
</feature>
<reference evidence="6" key="1">
    <citation type="submission" date="2025-08" db="UniProtKB">
        <authorList>
            <consortium name="RefSeq"/>
        </authorList>
    </citation>
    <scope>IDENTIFICATION</scope>
    <source>
        <tissue evidence="6">Tentacle</tissue>
    </source>
</reference>
<dbReference type="GO" id="GO:0016540">
    <property type="term" value="P:protein autoprocessing"/>
    <property type="evidence" value="ECO:0007669"/>
    <property type="project" value="InterPro"/>
</dbReference>
<dbReference type="PANTHER" id="PTHR11889">
    <property type="entry name" value="HEDGEHOG"/>
    <property type="match status" value="1"/>
</dbReference>
<dbReference type="InterPro" id="IPR006141">
    <property type="entry name" value="Intein_N"/>
</dbReference>
<evidence type="ECO:0000256" key="1">
    <source>
        <dbReference type="ARBA" id="ARBA00022473"/>
    </source>
</evidence>
<dbReference type="InterPro" id="IPR050387">
    <property type="entry name" value="Hedgehog_Signaling"/>
</dbReference>
<dbReference type="GO" id="GO:0005113">
    <property type="term" value="F:patched binding"/>
    <property type="evidence" value="ECO:0007669"/>
    <property type="project" value="TreeGrafter"/>
</dbReference>
<name>A0A6P8IFY6_ACTTE</name>
<dbReference type="OrthoDB" id="5212at2759"/>
<dbReference type="GO" id="GO:0016539">
    <property type="term" value="P:intein-mediated protein splicing"/>
    <property type="evidence" value="ECO:0007669"/>
    <property type="project" value="InterPro"/>
</dbReference>